<evidence type="ECO:0000313" key="5">
    <source>
        <dbReference type="Proteomes" id="UP000187735"/>
    </source>
</evidence>
<proteinExistence type="predicted"/>
<feature type="domain" description="FAD dependent oxidoreductase" evidence="3">
    <location>
        <begin position="9"/>
        <end position="399"/>
    </location>
</feature>
<dbReference type="GO" id="GO:0005737">
    <property type="term" value="C:cytoplasm"/>
    <property type="evidence" value="ECO:0007669"/>
    <property type="project" value="TreeGrafter"/>
</dbReference>
<dbReference type="EC" id="1.4.99.6" evidence="4"/>
<accession>A0A1P8WI72</accession>
<dbReference type="STRING" id="1891926.Fuma_03370"/>
<dbReference type="OrthoDB" id="9794226at2"/>
<dbReference type="SUPFAM" id="SSF51905">
    <property type="entry name" value="FAD/NAD(P)-binding domain"/>
    <property type="match status" value="1"/>
</dbReference>
<reference evidence="4 5" key="1">
    <citation type="journal article" date="2016" name="Front. Microbiol.">
        <title>Fuerstia marisgermanicae gen. nov., sp. nov., an Unusual Member of the Phylum Planctomycetes from the German Wadden Sea.</title>
        <authorList>
            <person name="Kohn T."/>
            <person name="Heuer A."/>
            <person name="Jogler M."/>
            <person name="Vollmers J."/>
            <person name="Boedeker C."/>
            <person name="Bunk B."/>
            <person name="Rast P."/>
            <person name="Borchert D."/>
            <person name="Glockner I."/>
            <person name="Freese H.M."/>
            <person name="Klenk H.P."/>
            <person name="Overmann J."/>
            <person name="Kaster A.K."/>
            <person name="Rohde M."/>
            <person name="Wiegand S."/>
            <person name="Jogler C."/>
        </authorList>
    </citation>
    <scope>NUCLEOTIDE SEQUENCE [LARGE SCALE GENOMIC DNA]</scope>
    <source>
        <strain evidence="4 5">NH11</strain>
    </source>
</reference>
<dbReference type="GO" id="GO:0016491">
    <property type="term" value="F:oxidoreductase activity"/>
    <property type="evidence" value="ECO:0007669"/>
    <property type="project" value="UniProtKB-KW"/>
</dbReference>
<keyword evidence="2" id="KW-1133">Transmembrane helix</keyword>
<protein>
    <submittedName>
        <fullName evidence="4">D-amino acid dehydrogenase small subunit</fullName>
        <ecNumber evidence="4">1.4.99.6</ecNumber>
    </submittedName>
</protein>
<evidence type="ECO:0000256" key="1">
    <source>
        <dbReference type="ARBA" id="ARBA00023002"/>
    </source>
</evidence>
<dbReference type="Pfam" id="PF01266">
    <property type="entry name" value="DAO"/>
    <property type="match status" value="1"/>
</dbReference>
<organism evidence="4 5">
    <name type="scientific">Fuerstiella marisgermanici</name>
    <dbReference type="NCBI Taxonomy" id="1891926"/>
    <lineage>
        <taxon>Bacteria</taxon>
        <taxon>Pseudomonadati</taxon>
        <taxon>Planctomycetota</taxon>
        <taxon>Planctomycetia</taxon>
        <taxon>Planctomycetales</taxon>
        <taxon>Planctomycetaceae</taxon>
        <taxon>Fuerstiella</taxon>
    </lineage>
</organism>
<dbReference type="RefSeq" id="WP_077025168.1">
    <property type="nucleotide sequence ID" value="NZ_CP017641.1"/>
</dbReference>
<dbReference type="PANTHER" id="PTHR13847">
    <property type="entry name" value="SARCOSINE DEHYDROGENASE-RELATED"/>
    <property type="match status" value="1"/>
</dbReference>
<dbReference type="AlphaFoldDB" id="A0A1P8WI72"/>
<dbReference type="InterPro" id="IPR006076">
    <property type="entry name" value="FAD-dep_OxRdtase"/>
</dbReference>
<keyword evidence="1 4" id="KW-0560">Oxidoreductase</keyword>
<gene>
    <name evidence="4" type="primary">dadA</name>
    <name evidence="4" type="ORF">Fuma_03370</name>
</gene>
<dbReference type="EMBL" id="CP017641">
    <property type="protein sequence ID" value="APZ93752.1"/>
    <property type="molecule type" value="Genomic_DNA"/>
</dbReference>
<dbReference type="PANTHER" id="PTHR13847:SF289">
    <property type="entry name" value="GLYCINE OXIDASE"/>
    <property type="match status" value="1"/>
</dbReference>
<keyword evidence="5" id="KW-1185">Reference proteome</keyword>
<dbReference type="InterPro" id="IPR036188">
    <property type="entry name" value="FAD/NAD-bd_sf"/>
</dbReference>
<evidence type="ECO:0000259" key="3">
    <source>
        <dbReference type="Pfam" id="PF01266"/>
    </source>
</evidence>
<name>A0A1P8WI72_9PLAN</name>
<feature type="transmembrane region" description="Helical" evidence="2">
    <location>
        <begin position="7"/>
        <end position="24"/>
    </location>
</feature>
<evidence type="ECO:0000313" key="4">
    <source>
        <dbReference type="EMBL" id="APZ93752.1"/>
    </source>
</evidence>
<sequence length="416" mass="46423">MTSSEKHTLIIGGGVIGAFCGWYLHKAGRKVTIIDRNEFGAGCSHGNCGYVSPSHVLPLPQPGQISVGLKAMFSRNGALKIRPRVSPSLWAWLLKFATRCNRRDMLTAGRGRNALLASSRTLYQELIETEGLEVEWQTNGLLFVFRDQKEFDHYEATEKLLRAEFNVPAERIDGASLADMEPALKPGLAGAWHYRNDAHLRPDRLMSEIKRRLVESGVTIVPQQEFQSFVKTNGKVSAVRTNNGEFEADEFVVATGPLTPMLNQELGCRIPIQPGKGYSITMARPTICPTYPMLLEEAHVGITPFDSGYRIGSTMEFAGYDTQLRPERLQYLRDGAAMYLKEPTAEPVEEEWYGWRPMTWDGLAYIDRTPKHENIWVAAGHNMLGLSMGTATGKLISEMITGQPTHIPPSPYRIGR</sequence>
<dbReference type="Gene3D" id="3.30.9.10">
    <property type="entry name" value="D-Amino Acid Oxidase, subunit A, domain 2"/>
    <property type="match status" value="1"/>
</dbReference>
<dbReference type="Gene3D" id="3.50.50.60">
    <property type="entry name" value="FAD/NAD(P)-binding domain"/>
    <property type="match status" value="2"/>
</dbReference>
<keyword evidence="2" id="KW-0472">Membrane</keyword>
<evidence type="ECO:0000256" key="2">
    <source>
        <dbReference type="SAM" id="Phobius"/>
    </source>
</evidence>
<dbReference type="KEGG" id="fmr:Fuma_03370"/>
<keyword evidence="2" id="KW-0812">Transmembrane</keyword>
<dbReference type="Proteomes" id="UP000187735">
    <property type="component" value="Chromosome"/>
</dbReference>
<dbReference type="SUPFAM" id="SSF54373">
    <property type="entry name" value="FAD-linked reductases, C-terminal domain"/>
    <property type="match status" value="1"/>
</dbReference>